<name>A0A8K1GEA7_9PASS</name>
<evidence type="ECO:0000259" key="1">
    <source>
        <dbReference type="PROSITE" id="PS50186"/>
    </source>
</evidence>
<dbReference type="PROSITE" id="PS50186">
    <property type="entry name" value="DEP"/>
    <property type="match status" value="1"/>
</dbReference>
<dbReference type="InterPro" id="IPR036388">
    <property type="entry name" value="WH-like_DNA-bd_sf"/>
</dbReference>
<dbReference type="SUPFAM" id="SSF46785">
    <property type="entry name" value="Winged helix' DNA-binding domain"/>
    <property type="match status" value="1"/>
</dbReference>
<dbReference type="InterPro" id="IPR036390">
    <property type="entry name" value="WH_DNA-bd_sf"/>
</dbReference>
<evidence type="ECO:0000313" key="2">
    <source>
        <dbReference type="EMBL" id="TRZ16508.1"/>
    </source>
</evidence>
<dbReference type="PANTHER" id="PTHR16206">
    <property type="entry name" value="DEP DOMAIN-CONTAINING"/>
    <property type="match status" value="1"/>
</dbReference>
<feature type="domain" description="DEP" evidence="1">
    <location>
        <begin position="60"/>
        <end position="152"/>
    </location>
</feature>
<dbReference type="AlphaFoldDB" id="A0A8K1GEA7"/>
<dbReference type="CDD" id="cd04405">
    <property type="entry name" value="RhoGAP_BRCC3-like"/>
    <property type="match status" value="1"/>
</dbReference>
<dbReference type="CDD" id="cd04446">
    <property type="entry name" value="DEP_DEPDC4"/>
    <property type="match status" value="1"/>
</dbReference>
<dbReference type="PANTHER" id="PTHR16206:SF10">
    <property type="entry name" value="DEP DOMAIN-CONTAINING PROTEIN 4"/>
    <property type="match status" value="1"/>
</dbReference>
<comment type="caution">
    <text evidence="2">The sequence shown here is derived from an EMBL/GenBank/DDBJ whole genome shotgun (WGS) entry which is preliminary data.</text>
</comment>
<gene>
    <name evidence="2" type="ORF">HGM15179_010561</name>
</gene>
<dbReference type="SMART" id="SM00049">
    <property type="entry name" value="DEP"/>
    <property type="match status" value="1"/>
</dbReference>
<dbReference type="Pfam" id="PF00610">
    <property type="entry name" value="DEP"/>
    <property type="match status" value="1"/>
</dbReference>
<proteinExistence type="predicted"/>
<reference evidence="2" key="1">
    <citation type="submission" date="2019-04" db="EMBL/GenBank/DDBJ databases">
        <title>Genome assembly of Zosterops borbonicus 15179.</title>
        <authorList>
            <person name="Leroy T."/>
            <person name="Anselmetti Y."/>
            <person name="Tilak M.-K."/>
            <person name="Nabholz B."/>
        </authorList>
    </citation>
    <scope>NUCLEOTIDE SEQUENCE</scope>
    <source>
        <strain evidence="2">HGM_15179</strain>
        <tissue evidence="2">Muscle</tissue>
    </source>
</reference>
<dbReference type="Gene3D" id="1.10.10.10">
    <property type="entry name" value="Winged helix-like DNA-binding domain superfamily/Winged helix DNA-binding domain"/>
    <property type="match status" value="1"/>
</dbReference>
<keyword evidence="3" id="KW-1185">Reference proteome</keyword>
<dbReference type="Proteomes" id="UP000796761">
    <property type="component" value="Unassembled WGS sequence"/>
</dbReference>
<dbReference type="InterPro" id="IPR000591">
    <property type="entry name" value="DEP_dom"/>
</dbReference>
<organism evidence="2 3">
    <name type="scientific">Zosterops borbonicus</name>
    <dbReference type="NCBI Taxonomy" id="364589"/>
    <lineage>
        <taxon>Eukaryota</taxon>
        <taxon>Metazoa</taxon>
        <taxon>Chordata</taxon>
        <taxon>Craniata</taxon>
        <taxon>Vertebrata</taxon>
        <taxon>Euteleostomi</taxon>
        <taxon>Archelosauria</taxon>
        <taxon>Archosauria</taxon>
        <taxon>Dinosauria</taxon>
        <taxon>Saurischia</taxon>
        <taxon>Theropoda</taxon>
        <taxon>Coelurosauria</taxon>
        <taxon>Aves</taxon>
        <taxon>Neognathae</taxon>
        <taxon>Neoaves</taxon>
        <taxon>Telluraves</taxon>
        <taxon>Australaves</taxon>
        <taxon>Passeriformes</taxon>
        <taxon>Sylvioidea</taxon>
        <taxon>Zosteropidae</taxon>
        <taxon>Zosterops</taxon>
    </lineage>
</organism>
<dbReference type="EMBL" id="SWJQ01000309">
    <property type="protein sequence ID" value="TRZ16508.1"/>
    <property type="molecule type" value="Genomic_DNA"/>
</dbReference>
<protein>
    <recommendedName>
        <fullName evidence="1">DEP domain-containing protein</fullName>
    </recommendedName>
</protein>
<accession>A0A8K1GEA7</accession>
<evidence type="ECO:0000313" key="3">
    <source>
        <dbReference type="Proteomes" id="UP000796761"/>
    </source>
</evidence>
<sequence>MRSAGFRQRPGPAMAGYLTPRFRRIRSQSELQPRRGSGRRRDCDGPFQATQLWNSIIHALHNQVEIKRRRQHLKTYRNCFTGSNAVDVVLSHLMQSMYLSCNDISRLKGVRVCQALMDHKVFEPVGAKLYLFKNEKETEFEDTDTSLYRFVNSSLDPLLPRKNKDNESLSPEQICKQRTKRCSNRTKYGTTLSNPLALEVADKKRVEELLQSIHVHASLPPKIMVNEPTHLLSKGVIEDVWKEQTLLRLLQLIDVPLLEDILVSSVKTKSDSFGKEDMIISNTFLDREVTCSLNFSELDRWLYAAIECLEYFPDQYLVMVSQQLPESTNSPSSLNTYKKILFDVIIKYYSQKKDSLLATQDFDIHSGIIELIEKGKTDQALEALQLYLKLLAPNISEELHRLLTFLAIASESEGYRLQKQFENRFVIIKTCSKFILQNKTLSKPQAEQLTEFLMDNHSELFKAPLTLLELTSRRLESLLEGQDPDINSGSIEPFLAGKLLKSGWEQEERLGDPDKKRDLSIAGSLKSLSRHYTMYALLKSPSPGFFVGSLKHRAIKLIASMYLFEVENIQSEEFSRVTFQYSLIKPQVMPPSKEACFYS</sequence>
<dbReference type="OrthoDB" id="276323at2759"/>
<dbReference type="GO" id="GO:0035556">
    <property type="term" value="P:intracellular signal transduction"/>
    <property type="evidence" value="ECO:0007669"/>
    <property type="project" value="InterPro"/>
</dbReference>